<evidence type="ECO:0000313" key="3">
    <source>
        <dbReference type="Proteomes" id="UP001165082"/>
    </source>
</evidence>
<evidence type="ECO:0000256" key="1">
    <source>
        <dbReference type="SAM" id="SignalP"/>
    </source>
</evidence>
<keyword evidence="3" id="KW-1185">Reference proteome</keyword>
<dbReference type="Proteomes" id="UP001165082">
    <property type="component" value="Unassembled WGS sequence"/>
</dbReference>
<evidence type="ECO:0000313" key="2">
    <source>
        <dbReference type="EMBL" id="GMH55981.1"/>
    </source>
</evidence>
<dbReference type="OrthoDB" id="10390162at2759"/>
<protein>
    <submittedName>
        <fullName evidence="2">Uncharacterized protein</fullName>
    </submittedName>
</protein>
<keyword evidence="1" id="KW-0732">Signal</keyword>
<dbReference type="AlphaFoldDB" id="A0A9W6ZPG1"/>
<proteinExistence type="predicted"/>
<dbReference type="EMBL" id="BRXZ01002165">
    <property type="protein sequence ID" value="GMH55981.1"/>
    <property type="molecule type" value="Genomic_DNA"/>
</dbReference>
<feature type="signal peptide" evidence="1">
    <location>
        <begin position="1"/>
        <end position="19"/>
    </location>
</feature>
<feature type="chain" id="PRO_5040795067" evidence="1">
    <location>
        <begin position="20"/>
        <end position="310"/>
    </location>
</feature>
<reference evidence="2" key="1">
    <citation type="submission" date="2022-07" db="EMBL/GenBank/DDBJ databases">
        <title>Genome analysis of Parmales, a sister group of diatoms, reveals the evolutionary specialization of diatoms from phago-mixotrophs to photoautotrophs.</title>
        <authorList>
            <person name="Ban H."/>
            <person name="Sato S."/>
            <person name="Yoshikawa S."/>
            <person name="Kazumasa Y."/>
            <person name="Nakamura Y."/>
            <person name="Ichinomiya M."/>
            <person name="Saitoh K."/>
            <person name="Sato N."/>
            <person name="Blanc-Mathieu R."/>
            <person name="Endo H."/>
            <person name="Kuwata A."/>
            <person name="Ogata H."/>
        </authorList>
    </citation>
    <scope>NUCLEOTIDE SEQUENCE</scope>
</reference>
<accession>A0A9W6ZPG1</accession>
<name>A0A9W6ZPG1_9STRA</name>
<organism evidence="2 3">
    <name type="scientific">Triparma retinervis</name>
    <dbReference type="NCBI Taxonomy" id="2557542"/>
    <lineage>
        <taxon>Eukaryota</taxon>
        <taxon>Sar</taxon>
        <taxon>Stramenopiles</taxon>
        <taxon>Ochrophyta</taxon>
        <taxon>Bolidophyceae</taxon>
        <taxon>Parmales</taxon>
        <taxon>Triparmaceae</taxon>
        <taxon>Triparma</taxon>
    </lineage>
</organism>
<comment type="caution">
    <text evidence="2">The sequence shown here is derived from an EMBL/GenBank/DDBJ whole genome shotgun (WGS) entry which is preliminary data.</text>
</comment>
<gene>
    <name evidence="2" type="ORF">TrRE_jg1421</name>
</gene>
<sequence length="310" mass="33450">MKFSLCFSSFALASGLASASPNIIYFTEMPAVSSYTAYDFVAGSASCGSRYYAAAVQAFISWGLMITEDGETNVVTHEDFPDDTNDKLVQNLWCDSTDPSGQTLTAVMSDTENPTYSVFKIHINDDLTVTTDLIADIPKSSSELSSGFSTEFQATPSGQEVYASWVVNDRSGKTIDGSLKRVDVKTGEVTEWELKGDNGYIYSLFAKTDSATSVSAVLGKNGLYQSTTLTLNDDGTIAVGDLIEDRTLFKGGMPWQIDEEGGVGVAIGNKQPQVVEFMDVDSFEVLKSLGEEDIFGDVKNRKLGTVAMGR</sequence>